<gene>
    <name evidence="1" type="ORF">DS745_07650</name>
</gene>
<dbReference type="OrthoDB" id="9791827at2"/>
<evidence type="ECO:0000313" key="2">
    <source>
        <dbReference type="Proteomes" id="UP000290649"/>
    </source>
</evidence>
<reference evidence="1 2" key="1">
    <citation type="journal article" date="2019" name="Int. J. Syst. Evol. Microbiol.">
        <title>Anaerobacillus alkaliphilus sp. nov., a novel alkaliphilic and moderately halophilic bacterium.</title>
        <authorList>
            <person name="Borsodi A.K."/>
            <person name="Aszalos J.M."/>
            <person name="Bihari P."/>
            <person name="Nagy I."/>
            <person name="Schumann P."/>
            <person name="Sproer C."/>
            <person name="Kovacs A.L."/>
            <person name="Boka K."/>
            <person name="Dobosy P."/>
            <person name="Ovari M."/>
            <person name="Szili-Kovacs T."/>
            <person name="Toth E."/>
        </authorList>
    </citation>
    <scope>NUCLEOTIDE SEQUENCE [LARGE SCALE GENOMIC DNA]</scope>
    <source>
        <strain evidence="1 2">B16-10</strain>
    </source>
</reference>
<dbReference type="Pfam" id="PF14305">
    <property type="entry name" value="ATPgrasp_TupA"/>
    <property type="match status" value="1"/>
</dbReference>
<accession>A0A4Q0VV08</accession>
<dbReference type="InterPro" id="IPR029465">
    <property type="entry name" value="ATPgrasp_TupA"/>
</dbReference>
<keyword evidence="2" id="KW-1185">Reference proteome</keyword>
<protein>
    <submittedName>
        <fullName evidence="1">Carbonic anhydrase</fullName>
    </submittedName>
</protein>
<name>A0A4Q0VV08_9BACI</name>
<dbReference type="AlphaFoldDB" id="A0A4Q0VV08"/>
<proteinExistence type="predicted"/>
<evidence type="ECO:0000313" key="1">
    <source>
        <dbReference type="EMBL" id="RXJ02254.1"/>
    </source>
</evidence>
<comment type="caution">
    <text evidence="1">The sequence shown here is derived from an EMBL/GenBank/DDBJ whole genome shotgun (WGS) entry which is preliminary data.</text>
</comment>
<sequence length="304" mass="36210">MKLKDFVNNSFVKAFIKFTFSFLTDKQIIKLQHRTVLRRKLDLKNPQRFTEKIQWYKLNYRSALMTQCADKYRVRDYIIAKGYKDTLVELYQVVDGFEDINFEKLPKSFVIKSNKGSGTNLFIKDKGNIDLKSIEKSINRWKTVNTVLMGREWAYKNIRHKIVIEEMLEDSINPNESLFDYKFLCFNGNVKYIMLDIDRNSEHKRNFYDIEWNLLDIKSKLPARNIASKSIPKPDGLKYMIEIAESIARDFPFVRVDFYWVNNKVYFGEITFYPWSGCVKFSPDSFDFHLGELFELPYSKIIKE</sequence>
<dbReference type="RefSeq" id="WP_129077661.1">
    <property type="nucleotide sequence ID" value="NZ_QOUX01000026.1"/>
</dbReference>
<dbReference type="EMBL" id="QOUX01000026">
    <property type="protein sequence ID" value="RXJ02254.1"/>
    <property type="molecule type" value="Genomic_DNA"/>
</dbReference>
<dbReference type="Proteomes" id="UP000290649">
    <property type="component" value="Unassembled WGS sequence"/>
</dbReference>
<organism evidence="1 2">
    <name type="scientific">Anaerobacillus alkaliphilus</name>
    <dbReference type="NCBI Taxonomy" id="1548597"/>
    <lineage>
        <taxon>Bacteria</taxon>
        <taxon>Bacillati</taxon>
        <taxon>Bacillota</taxon>
        <taxon>Bacilli</taxon>
        <taxon>Bacillales</taxon>
        <taxon>Bacillaceae</taxon>
        <taxon>Anaerobacillus</taxon>
    </lineage>
</organism>